<gene>
    <name evidence="4" type="ORF">Raf01_10650</name>
</gene>
<dbReference type="InterPro" id="IPR036413">
    <property type="entry name" value="YaeB-like_sf"/>
</dbReference>
<dbReference type="Pfam" id="PF01980">
    <property type="entry name" value="TrmO_N"/>
    <property type="match status" value="1"/>
</dbReference>
<evidence type="ECO:0000313" key="4">
    <source>
        <dbReference type="EMBL" id="GIH12893.1"/>
    </source>
</evidence>
<sequence length="155" mass="17167">MAGSFDMRPIGRVESTRDEAIDDDWDAVSTAIVLDGSQVGPDAVAGLDEFSHIEVVYVFDRVDPAGVQTGARRPRGNPEWPLVGILAQRAKNRPNRIGVTRCELAGVDGLRLRVRGLDAIDGTPVLDIKPYLEEFGPRGPVRQPEWSRELMRGYW</sequence>
<evidence type="ECO:0000256" key="1">
    <source>
        <dbReference type="ARBA" id="ARBA00022691"/>
    </source>
</evidence>
<dbReference type="PROSITE" id="PS51668">
    <property type="entry name" value="TSAA_2"/>
    <property type="match status" value="1"/>
</dbReference>
<comment type="similarity">
    <text evidence="2">Belongs to the tRNA methyltransferase O family.</text>
</comment>
<dbReference type="PANTHER" id="PTHR12818">
    <property type="entry name" value="TRNA (ADENINE(37)-N6)-METHYLTRANSFERASE"/>
    <property type="match status" value="1"/>
</dbReference>
<proteinExistence type="inferred from homology"/>
<dbReference type="RefSeq" id="WP_239133387.1">
    <property type="nucleotide sequence ID" value="NZ_BONZ01000012.1"/>
</dbReference>
<dbReference type="CDD" id="cd09281">
    <property type="entry name" value="UPF0066"/>
    <property type="match status" value="1"/>
</dbReference>
<keyword evidence="1" id="KW-0949">S-adenosyl-L-methionine</keyword>
<reference evidence="4" key="1">
    <citation type="submission" date="2021-01" db="EMBL/GenBank/DDBJ databases">
        <title>Whole genome shotgun sequence of Rugosimonospora africana NBRC 104875.</title>
        <authorList>
            <person name="Komaki H."/>
            <person name="Tamura T."/>
        </authorList>
    </citation>
    <scope>NUCLEOTIDE SEQUENCE</scope>
    <source>
        <strain evidence="4">NBRC 104875</strain>
    </source>
</reference>
<keyword evidence="5" id="KW-1185">Reference proteome</keyword>
<accession>A0A8J3QNZ1</accession>
<dbReference type="Gene3D" id="2.40.30.70">
    <property type="entry name" value="YaeB-like"/>
    <property type="match status" value="1"/>
</dbReference>
<protein>
    <submittedName>
        <fullName evidence="4">tRNA (N6-threonylcarbamoyladenosine(37)-N6)-methyltransferase TrmO</fullName>
    </submittedName>
</protein>
<evidence type="ECO:0000256" key="2">
    <source>
        <dbReference type="ARBA" id="ARBA00033753"/>
    </source>
</evidence>
<organism evidence="4 5">
    <name type="scientific">Rugosimonospora africana</name>
    <dbReference type="NCBI Taxonomy" id="556532"/>
    <lineage>
        <taxon>Bacteria</taxon>
        <taxon>Bacillati</taxon>
        <taxon>Actinomycetota</taxon>
        <taxon>Actinomycetes</taxon>
        <taxon>Micromonosporales</taxon>
        <taxon>Micromonosporaceae</taxon>
        <taxon>Rugosimonospora</taxon>
    </lineage>
</organism>
<dbReference type="InterPro" id="IPR036414">
    <property type="entry name" value="YaeB_N_sf"/>
</dbReference>
<dbReference type="PANTHER" id="PTHR12818:SF0">
    <property type="entry name" value="TRNA (ADENINE(37)-N6)-METHYLTRANSFERASE"/>
    <property type="match status" value="1"/>
</dbReference>
<name>A0A8J3QNZ1_9ACTN</name>
<dbReference type="InterPro" id="IPR023370">
    <property type="entry name" value="TrmO-like_N"/>
</dbReference>
<dbReference type="AlphaFoldDB" id="A0A8J3QNZ1"/>
<evidence type="ECO:0000313" key="5">
    <source>
        <dbReference type="Proteomes" id="UP000642748"/>
    </source>
</evidence>
<feature type="domain" description="TsaA-like" evidence="3">
    <location>
        <begin position="7"/>
        <end position="140"/>
    </location>
</feature>
<dbReference type="InterPro" id="IPR040372">
    <property type="entry name" value="YaeB-like"/>
</dbReference>
<dbReference type="EMBL" id="BONZ01000012">
    <property type="protein sequence ID" value="GIH12893.1"/>
    <property type="molecule type" value="Genomic_DNA"/>
</dbReference>
<comment type="caution">
    <text evidence="4">The sequence shown here is derived from an EMBL/GenBank/DDBJ whole genome shotgun (WGS) entry which is preliminary data.</text>
</comment>
<evidence type="ECO:0000259" key="3">
    <source>
        <dbReference type="PROSITE" id="PS51668"/>
    </source>
</evidence>
<dbReference type="Proteomes" id="UP000642748">
    <property type="component" value="Unassembled WGS sequence"/>
</dbReference>
<dbReference type="SUPFAM" id="SSF118196">
    <property type="entry name" value="YaeB-like"/>
    <property type="match status" value="1"/>
</dbReference>